<keyword evidence="4" id="KW-0378">Hydrolase</keyword>
<dbReference type="SUPFAM" id="SSF53474">
    <property type="entry name" value="alpha/beta-Hydrolases"/>
    <property type="match status" value="1"/>
</dbReference>
<evidence type="ECO:0000259" key="8">
    <source>
        <dbReference type="Pfam" id="PF18117"/>
    </source>
</evidence>
<keyword evidence="5" id="KW-0611">Plant defense</keyword>
<dbReference type="PANTHER" id="PTHR46898">
    <property type="entry name" value="SENESCENCE-ASSOCIATED CARBOXYLESTERASE 101"/>
    <property type="match status" value="1"/>
</dbReference>
<dbReference type="GO" id="GO:0005634">
    <property type="term" value="C:nucleus"/>
    <property type="evidence" value="ECO:0007669"/>
    <property type="project" value="UniProtKB-SubCell"/>
</dbReference>
<accession>A0AAV2F1S1</accession>
<dbReference type="InterPro" id="IPR002921">
    <property type="entry name" value="Fungal_lipase-type"/>
</dbReference>
<name>A0AAV2F1S1_9ROSI</name>
<keyword evidence="10" id="KW-1185">Reference proteome</keyword>
<feature type="domain" description="Fungal lipase-type" evidence="7">
    <location>
        <begin position="114"/>
        <end position="228"/>
    </location>
</feature>
<dbReference type="GO" id="GO:0006629">
    <property type="term" value="P:lipid metabolic process"/>
    <property type="evidence" value="ECO:0007669"/>
    <property type="project" value="InterPro"/>
</dbReference>
<comment type="subcellular location">
    <subcellularLocation>
        <location evidence="2">Cytoplasm</location>
    </subcellularLocation>
    <subcellularLocation>
        <location evidence="1">Nucleus</location>
    </subcellularLocation>
</comment>
<evidence type="ECO:0000256" key="6">
    <source>
        <dbReference type="ARBA" id="ARBA00023242"/>
    </source>
</evidence>
<dbReference type="InterPro" id="IPR044603">
    <property type="entry name" value="SAG101-like"/>
</dbReference>
<evidence type="ECO:0000256" key="4">
    <source>
        <dbReference type="ARBA" id="ARBA00022801"/>
    </source>
</evidence>
<protein>
    <recommendedName>
        <fullName evidence="11">Senescence-associated carboxylesterase 101</fullName>
    </recommendedName>
</protein>
<sequence>MSLHQPQIFDSGLELANCVLNSDLLPLSWTSISSLYSEVKANSPQQSPPSPSPRFRIYKQNDNSAVVVAFVTWPVYSSDHLQQGDGGAELVSSADLKQQDFPHFEFLCSKANPSFSLHHAAITCFASLFDDILPLTSELLVTKGNEIALKSPLIVTGHALGGSIASLFTLWLLDRMTSKKPAKRLPLCITFGSPLVGDKGLHQAVSQRSTWPSCFLHVASSRDPLPSALLTTAIHSSSSSSSISNYEPFGTFLMCDEQSCDCVGDLEIVSRLLSHKATEQLGPLDVDEYGKMVEYLKSRVICQGSSILGRPMADSMQAGIALQLQSIGISLDQQKQSTISLATELEKKQKFSSFRKRSALEQSRKLQEIKLKMAYLEWYKKDSRNKGKGYYDSYKIQSTTADIEIAKHKKFLTNYWKDLVEEAESKSQKESLFFRTMFLYGGTNYRRMVEPLDIAEFYRDGNRDYKKQGRSPHYILLEKWQKDDAAGKGKMKKKEKKSVDMMTEDSCFWADVEEALFAVRLLKQKGSGGGGESSEAKSRLVEFQRYVMEQIENYAVDSEIFLGESSFMVWWKEFQEVVGIVGSGSSSLVEYMKSGRYLSYGSP</sequence>
<reference evidence="9 10" key="1">
    <citation type="submission" date="2024-04" db="EMBL/GenBank/DDBJ databases">
        <authorList>
            <person name="Fracassetti M."/>
        </authorList>
    </citation>
    <scope>NUCLEOTIDE SEQUENCE [LARGE SCALE GENOMIC DNA]</scope>
</reference>
<dbReference type="GO" id="GO:0052689">
    <property type="term" value="F:carboxylic ester hydrolase activity"/>
    <property type="evidence" value="ECO:0007669"/>
    <property type="project" value="InterPro"/>
</dbReference>
<evidence type="ECO:0000259" key="7">
    <source>
        <dbReference type="Pfam" id="PF01764"/>
    </source>
</evidence>
<evidence type="ECO:0000313" key="10">
    <source>
        <dbReference type="Proteomes" id="UP001497516"/>
    </source>
</evidence>
<evidence type="ECO:0000256" key="1">
    <source>
        <dbReference type="ARBA" id="ARBA00004123"/>
    </source>
</evidence>
<evidence type="ECO:0000256" key="3">
    <source>
        <dbReference type="ARBA" id="ARBA00022490"/>
    </source>
</evidence>
<evidence type="ECO:0000313" key="9">
    <source>
        <dbReference type="EMBL" id="CAL1391947.1"/>
    </source>
</evidence>
<dbReference type="Proteomes" id="UP001497516">
    <property type="component" value="Chromosome 6"/>
</dbReference>
<evidence type="ECO:0000256" key="5">
    <source>
        <dbReference type="ARBA" id="ARBA00022821"/>
    </source>
</evidence>
<dbReference type="GO" id="GO:0006952">
    <property type="term" value="P:defense response"/>
    <property type="evidence" value="ECO:0007669"/>
    <property type="project" value="UniProtKB-KW"/>
</dbReference>
<evidence type="ECO:0000256" key="2">
    <source>
        <dbReference type="ARBA" id="ARBA00004496"/>
    </source>
</evidence>
<organism evidence="9 10">
    <name type="scientific">Linum trigynum</name>
    <dbReference type="NCBI Taxonomy" id="586398"/>
    <lineage>
        <taxon>Eukaryota</taxon>
        <taxon>Viridiplantae</taxon>
        <taxon>Streptophyta</taxon>
        <taxon>Embryophyta</taxon>
        <taxon>Tracheophyta</taxon>
        <taxon>Spermatophyta</taxon>
        <taxon>Magnoliopsida</taxon>
        <taxon>eudicotyledons</taxon>
        <taxon>Gunneridae</taxon>
        <taxon>Pentapetalae</taxon>
        <taxon>rosids</taxon>
        <taxon>fabids</taxon>
        <taxon>Malpighiales</taxon>
        <taxon>Linaceae</taxon>
        <taxon>Linum</taxon>
    </lineage>
</organism>
<gene>
    <name evidence="9" type="ORF">LTRI10_LOCUS32631</name>
</gene>
<dbReference type="PANTHER" id="PTHR46898:SF3">
    <property type="entry name" value="FUNGAL LIPASE-LIKE DOMAIN-CONTAINING PROTEIN"/>
    <property type="match status" value="1"/>
</dbReference>
<dbReference type="AlphaFoldDB" id="A0AAV2F1S1"/>
<dbReference type="InterPro" id="IPR029058">
    <property type="entry name" value="AB_hydrolase_fold"/>
</dbReference>
<dbReference type="InterPro" id="IPR041266">
    <property type="entry name" value="EDS1_EP"/>
</dbReference>
<keyword evidence="6" id="KW-0539">Nucleus</keyword>
<feature type="domain" description="EDS1 EP" evidence="8">
    <location>
        <begin position="375"/>
        <end position="579"/>
    </location>
</feature>
<evidence type="ECO:0008006" key="11">
    <source>
        <dbReference type="Google" id="ProtNLM"/>
    </source>
</evidence>
<dbReference type="Gene3D" id="3.40.50.1820">
    <property type="entry name" value="alpha/beta hydrolase"/>
    <property type="match status" value="1"/>
</dbReference>
<dbReference type="GO" id="GO:0005737">
    <property type="term" value="C:cytoplasm"/>
    <property type="evidence" value="ECO:0007669"/>
    <property type="project" value="UniProtKB-SubCell"/>
</dbReference>
<dbReference type="Pfam" id="PF01764">
    <property type="entry name" value="Lipase_3"/>
    <property type="match status" value="1"/>
</dbReference>
<keyword evidence="3" id="KW-0963">Cytoplasm</keyword>
<dbReference type="EMBL" id="OZ034819">
    <property type="protein sequence ID" value="CAL1391947.1"/>
    <property type="molecule type" value="Genomic_DNA"/>
</dbReference>
<proteinExistence type="predicted"/>
<dbReference type="Pfam" id="PF18117">
    <property type="entry name" value="EDS1_EP"/>
    <property type="match status" value="1"/>
</dbReference>